<evidence type="ECO:0000313" key="2">
    <source>
        <dbReference type="EMBL" id="BAT73106.1"/>
    </source>
</evidence>
<keyword evidence="3" id="KW-1185">Reference proteome</keyword>
<dbReference type="Pfam" id="PF24626">
    <property type="entry name" value="SH3_Tf2-1"/>
    <property type="match status" value="1"/>
</dbReference>
<dbReference type="EMBL" id="AP015034">
    <property type="protein sequence ID" value="BAT73106.1"/>
    <property type="molecule type" value="Genomic_DNA"/>
</dbReference>
<evidence type="ECO:0000259" key="1">
    <source>
        <dbReference type="Pfam" id="PF24626"/>
    </source>
</evidence>
<evidence type="ECO:0000313" key="3">
    <source>
        <dbReference type="Proteomes" id="UP000291084"/>
    </source>
</evidence>
<organism evidence="2 3">
    <name type="scientific">Vigna angularis var. angularis</name>
    <dbReference type="NCBI Taxonomy" id="157739"/>
    <lineage>
        <taxon>Eukaryota</taxon>
        <taxon>Viridiplantae</taxon>
        <taxon>Streptophyta</taxon>
        <taxon>Embryophyta</taxon>
        <taxon>Tracheophyta</taxon>
        <taxon>Spermatophyta</taxon>
        <taxon>Magnoliopsida</taxon>
        <taxon>eudicotyledons</taxon>
        <taxon>Gunneridae</taxon>
        <taxon>Pentapetalae</taxon>
        <taxon>rosids</taxon>
        <taxon>fabids</taxon>
        <taxon>Fabales</taxon>
        <taxon>Fabaceae</taxon>
        <taxon>Papilionoideae</taxon>
        <taxon>50 kb inversion clade</taxon>
        <taxon>NPAAA clade</taxon>
        <taxon>indigoferoid/millettioid clade</taxon>
        <taxon>Phaseoleae</taxon>
        <taxon>Vigna</taxon>
    </lineage>
</organism>
<gene>
    <name evidence="2" type="primary">Vigan.01G056500</name>
    <name evidence="2" type="ORF">VIGAN_01056500</name>
</gene>
<dbReference type="AlphaFoldDB" id="A0A0S3QXS2"/>
<dbReference type="Proteomes" id="UP000291084">
    <property type="component" value="Chromosome 1"/>
</dbReference>
<accession>A0A0S3QXS2</accession>
<name>A0A0S3QXS2_PHAAN</name>
<dbReference type="InterPro" id="IPR056924">
    <property type="entry name" value="SH3_Tf2-1"/>
</dbReference>
<feature type="domain" description="Tf2-1-like SH3-like" evidence="1">
    <location>
        <begin position="4"/>
        <end position="39"/>
    </location>
</feature>
<proteinExistence type="predicted"/>
<sequence length="85" mass="9728">CYCSINPILVLRQVGPVTFRLQLPETARIHPVFHVSQLKLAIGSHPVKQNLPTELHILELNCFPFKVLDHRVQQYHGISIPQLLI</sequence>
<feature type="non-terminal residue" evidence="2">
    <location>
        <position position="1"/>
    </location>
</feature>
<protein>
    <recommendedName>
        <fullName evidence="1">Tf2-1-like SH3-like domain-containing protein</fullName>
    </recommendedName>
</protein>
<reference evidence="2 3" key="1">
    <citation type="journal article" date="2015" name="Sci. Rep.">
        <title>The power of single molecule real-time sequencing technology in the de novo assembly of a eukaryotic genome.</title>
        <authorList>
            <person name="Sakai H."/>
            <person name="Naito K."/>
            <person name="Ogiso-Tanaka E."/>
            <person name="Takahashi Y."/>
            <person name="Iseki K."/>
            <person name="Muto C."/>
            <person name="Satou K."/>
            <person name="Teruya K."/>
            <person name="Shiroma A."/>
            <person name="Shimoji M."/>
            <person name="Hirano T."/>
            <person name="Itoh T."/>
            <person name="Kaga A."/>
            <person name="Tomooka N."/>
        </authorList>
    </citation>
    <scope>NUCLEOTIDE SEQUENCE [LARGE SCALE GENOMIC DNA]</scope>
    <source>
        <strain evidence="3">cv. Shumari</strain>
    </source>
</reference>